<feature type="transmembrane region" description="Helical" evidence="1">
    <location>
        <begin position="21"/>
        <end position="51"/>
    </location>
</feature>
<evidence type="ECO:0000256" key="1">
    <source>
        <dbReference type="SAM" id="Phobius"/>
    </source>
</evidence>
<organism evidence="2">
    <name type="scientific">Caldithrix abyssi</name>
    <dbReference type="NCBI Taxonomy" id="187145"/>
    <lineage>
        <taxon>Bacteria</taxon>
        <taxon>Pseudomonadati</taxon>
        <taxon>Calditrichota</taxon>
        <taxon>Calditrichia</taxon>
        <taxon>Calditrichales</taxon>
        <taxon>Calditrichaceae</taxon>
        <taxon>Caldithrix</taxon>
    </lineage>
</organism>
<evidence type="ECO:0000313" key="2">
    <source>
        <dbReference type="EMBL" id="HGY56770.1"/>
    </source>
</evidence>
<protein>
    <submittedName>
        <fullName evidence="2">Uncharacterized protein</fullName>
    </submittedName>
</protein>
<accession>A0A7V4U2D0</accession>
<keyword evidence="1" id="KW-0812">Transmembrane</keyword>
<dbReference type="AlphaFoldDB" id="A0A7V4U2D0"/>
<name>A0A7V4U2D0_CALAY</name>
<sequence length="130" mass="14613">MHEERGKPSTWLLRNSKGFPDFLFTILTYSMILLIFVSLVWIAFAVLSFIYAGKPQAVTLLKIMESMKTGLISLAGVIFGLAGSYTVRRFKKDDHYVQKMTSEFNIEKQLAGKGNMVADGLKLVDNSEDI</sequence>
<proteinExistence type="predicted"/>
<reference evidence="2" key="1">
    <citation type="journal article" date="2020" name="mSystems">
        <title>Genome- and Community-Level Interaction Insights into Carbon Utilization and Element Cycling Functions of Hydrothermarchaeota in Hydrothermal Sediment.</title>
        <authorList>
            <person name="Zhou Z."/>
            <person name="Liu Y."/>
            <person name="Xu W."/>
            <person name="Pan J."/>
            <person name="Luo Z.H."/>
            <person name="Li M."/>
        </authorList>
    </citation>
    <scope>NUCLEOTIDE SEQUENCE [LARGE SCALE GENOMIC DNA]</scope>
    <source>
        <strain evidence="2">HyVt-577</strain>
    </source>
</reference>
<gene>
    <name evidence="2" type="ORF">ENK44_13775</name>
</gene>
<dbReference type="EMBL" id="DRQG01000130">
    <property type="protein sequence ID" value="HGY56770.1"/>
    <property type="molecule type" value="Genomic_DNA"/>
</dbReference>
<keyword evidence="1" id="KW-0472">Membrane</keyword>
<dbReference type="Proteomes" id="UP000885779">
    <property type="component" value="Unassembled WGS sequence"/>
</dbReference>
<keyword evidence="1" id="KW-1133">Transmembrane helix</keyword>
<comment type="caution">
    <text evidence="2">The sequence shown here is derived from an EMBL/GenBank/DDBJ whole genome shotgun (WGS) entry which is preliminary data.</text>
</comment>
<feature type="transmembrane region" description="Helical" evidence="1">
    <location>
        <begin position="71"/>
        <end position="90"/>
    </location>
</feature>